<dbReference type="OrthoDB" id="2520703at2759"/>
<evidence type="ECO:0000313" key="2">
    <source>
        <dbReference type="Proteomes" id="UP001140502"/>
    </source>
</evidence>
<organism evidence="1 2">
    <name type="scientific">Fusarium piperis</name>
    <dbReference type="NCBI Taxonomy" id="1435070"/>
    <lineage>
        <taxon>Eukaryota</taxon>
        <taxon>Fungi</taxon>
        <taxon>Dikarya</taxon>
        <taxon>Ascomycota</taxon>
        <taxon>Pezizomycotina</taxon>
        <taxon>Sordariomycetes</taxon>
        <taxon>Hypocreomycetidae</taxon>
        <taxon>Hypocreales</taxon>
        <taxon>Nectriaceae</taxon>
        <taxon>Fusarium</taxon>
        <taxon>Fusarium solani species complex</taxon>
    </lineage>
</organism>
<comment type="caution">
    <text evidence="1">The sequence shown here is derived from an EMBL/GenBank/DDBJ whole genome shotgun (WGS) entry which is preliminary data.</text>
</comment>
<keyword evidence="2" id="KW-1185">Reference proteome</keyword>
<dbReference type="EMBL" id="JAPEUR010000016">
    <property type="protein sequence ID" value="KAJ4328002.1"/>
    <property type="molecule type" value="Genomic_DNA"/>
</dbReference>
<sequence length="479" mass="54602">MAHAPVLSSLSTELLHLIFGHFCLHCRGGFREPYWVEKDAGHDQSEAYLRDRHTLFSLCLVSRRMRDVAQHVLHHEFILGYAHLRRRMAYSWRGRLTSFIRTVSTRRDLAALVKTVFFHPSLQEGVELAAAWVAMRHAADALQVDLTEVWKRRRLDDRERASDMDHILLRRDLFLGPLHSIDRVTRFQDRVVLVPELLAVLLALLPNLKQLVFRIWVGSVDVPPAAMSALGVTRLPLRILETSAGQRNLLGLAPDLESLTCGRVSGFEKFSFPRLKSFCTRGTFVTNKDFSRTVESCPECLSSFTYETSGGWESGTRVMPPSEAVAQLSKFRGTLKSLHIDLRSGFLVPQDFRLDIFPNLEGFTVLESLFLTTNAIYHANNLEPPDEDSLVAILPPSIVSLTLAKAMPSTPKRLMRGLLGLAEYKRCNPERFWKLKFVRCDTKEVCFDSSVRKAFGEVDVDLVYEQFPRQDLRNYDRDG</sequence>
<accession>A0A9W8WL95</accession>
<dbReference type="Proteomes" id="UP001140502">
    <property type="component" value="Unassembled WGS sequence"/>
</dbReference>
<dbReference type="AlphaFoldDB" id="A0A9W8WL95"/>
<gene>
    <name evidence="1" type="ORF">N0V84_001532</name>
</gene>
<reference evidence="1" key="1">
    <citation type="submission" date="2022-10" db="EMBL/GenBank/DDBJ databases">
        <title>Tapping the CABI collections for fungal endophytes: first genome assemblies for Collariella, Neodidymelliopsis, Ascochyta clinopodiicola, Didymella pomorum, Didymosphaeria variabile, Neocosmospora piperis and Neocucurbitaria cava.</title>
        <authorList>
            <person name="Hill R."/>
        </authorList>
    </citation>
    <scope>NUCLEOTIDE SEQUENCE</scope>
    <source>
        <strain evidence="1">IMI 366586</strain>
    </source>
</reference>
<evidence type="ECO:0000313" key="1">
    <source>
        <dbReference type="EMBL" id="KAJ4328002.1"/>
    </source>
</evidence>
<proteinExistence type="predicted"/>
<protein>
    <submittedName>
        <fullName evidence="1">Uncharacterized protein</fullName>
    </submittedName>
</protein>
<name>A0A9W8WL95_9HYPO</name>